<proteinExistence type="predicted"/>
<organism evidence="1">
    <name type="scientific">uncultured prokaryote</name>
    <dbReference type="NCBI Taxonomy" id="198431"/>
    <lineage>
        <taxon>unclassified sequences</taxon>
        <taxon>environmental samples</taxon>
    </lineage>
</organism>
<sequence length="71" mass="8077">MISIESIESRASQLIERALSDRDPHHYRLVFLEWATAFELLLSDEGGEKGRAAALRVQDRIQHARATMLEA</sequence>
<keyword evidence="1" id="KW-0614">Plasmid</keyword>
<name>A0A0H5Q0U4_9ZZZZ</name>
<accession>A0A0H5Q0U4</accession>
<dbReference type="AlphaFoldDB" id="A0A0H5Q0U4"/>
<dbReference type="EMBL" id="LN853300">
    <property type="protein sequence ID" value="CRY95591.1"/>
    <property type="molecule type" value="Genomic_DNA"/>
</dbReference>
<evidence type="ECO:0000313" key="1">
    <source>
        <dbReference type="EMBL" id="CRY95591.1"/>
    </source>
</evidence>
<reference evidence="1" key="1">
    <citation type="submission" date="2015-06" db="EMBL/GenBank/DDBJ databases">
        <authorList>
            <person name="Joergensen T."/>
        </authorList>
    </citation>
    <scope>NUCLEOTIDE SEQUENCE</scope>
    <source>
        <plasmid evidence="1">pRGRH0680</plasmid>
    </source>
</reference>
<reference evidence="1" key="2">
    <citation type="submission" date="2015-07" db="EMBL/GenBank/DDBJ databases">
        <title>Plasmids, circular viruses and viroids from rat gut.</title>
        <authorList>
            <person name="Jorgensen T.J."/>
            <person name="Hansen M.A."/>
            <person name="Xu Z."/>
            <person name="Tabak M.A."/>
            <person name="Sorensen S.J."/>
            <person name="Hansen L.H."/>
        </authorList>
    </citation>
    <scope>NUCLEOTIDE SEQUENCE</scope>
    <source>
        <plasmid evidence="1">pRGRH0680</plasmid>
    </source>
</reference>
<protein>
    <submittedName>
        <fullName evidence="1">Uncharacterized protein</fullName>
    </submittedName>
</protein>
<geneLocation type="plasmid" evidence="1">
    <name>pRGRH0680</name>
</geneLocation>